<dbReference type="Proteomes" id="UP001050975">
    <property type="component" value="Unassembled WGS sequence"/>
</dbReference>
<dbReference type="RefSeq" id="WP_226577303.1">
    <property type="nucleotide sequence ID" value="NZ_BLAY01000019.1"/>
</dbReference>
<dbReference type="Pfam" id="PF00211">
    <property type="entry name" value="Guanylate_cyc"/>
    <property type="match status" value="1"/>
</dbReference>
<dbReference type="PROSITE" id="PS50125">
    <property type="entry name" value="GUANYLATE_CYCLASE_2"/>
    <property type="match status" value="1"/>
</dbReference>
<comment type="caution">
    <text evidence="4">The sequence shown here is derived from an EMBL/GenBank/DDBJ whole genome shotgun (WGS) entry which is preliminary data.</text>
</comment>
<accession>A0AAV3X442</accession>
<gene>
    <name evidence="4" type="ORF">MiSe_16110</name>
</gene>
<dbReference type="SUPFAM" id="SSF55073">
    <property type="entry name" value="Nucleotide cyclase"/>
    <property type="match status" value="1"/>
</dbReference>
<evidence type="ECO:0000313" key="5">
    <source>
        <dbReference type="Proteomes" id="UP001050975"/>
    </source>
</evidence>
<dbReference type="PANTHER" id="PTHR43081">
    <property type="entry name" value="ADENYLATE CYCLASE, TERMINAL-DIFFERENTIATION SPECIFIC-RELATED"/>
    <property type="match status" value="1"/>
</dbReference>
<dbReference type="InterPro" id="IPR001054">
    <property type="entry name" value="A/G_cyclase"/>
</dbReference>
<evidence type="ECO:0000313" key="4">
    <source>
        <dbReference type="EMBL" id="GET36859.1"/>
    </source>
</evidence>
<dbReference type="SMART" id="SM00044">
    <property type="entry name" value="CYCc"/>
    <property type="match status" value="1"/>
</dbReference>
<evidence type="ECO:0000259" key="3">
    <source>
        <dbReference type="PROSITE" id="PS50125"/>
    </source>
</evidence>
<feature type="transmembrane region" description="Helical" evidence="2">
    <location>
        <begin position="12"/>
        <end position="32"/>
    </location>
</feature>
<keyword evidence="2" id="KW-0472">Membrane</keyword>
<feature type="transmembrane region" description="Helical" evidence="2">
    <location>
        <begin position="316"/>
        <end position="334"/>
    </location>
</feature>
<dbReference type="CDD" id="cd07302">
    <property type="entry name" value="CHD"/>
    <property type="match status" value="1"/>
</dbReference>
<keyword evidence="2" id="KW-0812">Transmembrane</keyword>
<comment type="similarity">
    <text evidence="1">Belongs to the adenylyl cyclase class-3 family.</text>
</comment>
<feature type="domain" description="Guanylate cyclase" evidence="3">
    <location>
        <begin position="405"/>
        <end position="543"/>
    </location>
</feature>
<evidence type="ECO:0000256" key="2">
    <source>
        <dbReference type="SAM" id="Phobius"/>
    </source>
</evidence>
<dbReference type="InterPro" id="IPR050697">
    <property type="entry name" value="Adenylyl/Guanylyl_Cyclase_3/4"/>
</dbReference>
<protein>
    <submittedName>
        <fullName evidence="4">Adenylate cyclase</fullName>
    </submittedName>
</protein>
<dbReference type="AlphaFoldDB" id="A0AAV3X442"/>
<feature type="transmembrane region" description="Helical" evidence="2">
    <location>
        <begin position="290"/>
        <end position="307"/>
    </location>
</feature>
<dbReference type="Gene3D" id="3.30.70.1230">
    <property type="entry name" value="Nucleotide cyclase"/>
    <property type="match status" value="1"/>
</dbReference>
<dbReference type="Pfam" id="PF05226">
    <property type="entry name" value="CHASE2"/>
    <property type="match status" value="1"/>
</dbReference>
<reference evidence="4" key="1">
    <citation type="submission" date="2019-10" db="EMBL/GenBank/DDBJ databases">
        <title>Draft genome sequece of Microseira wollei NIES-4236.</title>
        <authorList>
            <person name="Yamaguchi H."/>
            <person name="Suzuki S."/>
            <person name="Kawachi M."/>
        </authorList>
    </citation>
    <scope>NUCLEOTIDE SEQUENCE</scope>
    <source>
        <strain evidence="4">NIES-4236</strain>
    </source>
</reference>
<dbReference type="EMBL" id="BLAY01000019">
    <property type="protein sequence ID" value="GET36859.1"/>
    <property type="molecule type" value="Genomic_DNA"/>
</dbReference>
<dbReference type="InterPro" id="IPR007890">
    <property type="entry name" value="CHASE2"/>
</dbReference>
<keyword evidence="5" id="KW-1185">Reference proteome</keyword>
<dbReference type="GO" id="GO:0004016">
    <property type="term" value="F:adenylate cyclase activity"/>
    <property type="evidence" value="ECO:0007669"/>
    <property type="project" value="UniProtKB-ARBA"/>
</dbReference>
<dbReference type="GO" id="GO:0035556">
    <property type="term" value="P:intracellular signal transduction"/>
    <property type="evidence" value="ECO:0007669"/>
    <property type="project" value="InterPro"/>
</dbReference>
<dbReference type="SMART" id="SM01080">
    <property type="entry name" value="CHASE2"/>
    <property type="match status" value="1"/>
</dbReference>
<keyword evidence="2" id="KW-1133">Transmembrane helix</keyword>
<dbReference type="GO" id="GO:0009190">
    <property type="term" value="P:cyclic nucleotide biosynthetic process"/>
    <property type="evidence" value="ECO:0007669"/>
    <property type="project" value="InterPro"/>
</dbReference>
<sequence>MKNELSRYIARIQALLPGFIAAIISLVVWQLGGWKALEQVGYNSLFQIRDMGILPKPNWDKRIAVIAIDEASLRKLGRFPFARDRYTKLLQALSPSRPAAVGLDIIFAEPSPDDSQLADAIRASGNVILAEPWDDRGKIIPIISILDEAAASRGQIWHRVDTDGISRQAALFVRGIPSLGVAMLQLYNTDNPDQSLTIPIQDSQEFQQVWLNWPGKTQSLPTYSFADVLEGKVSKDAFTGKFVLVGITATGFDPLVTPLNQIPPTSGVYLHAAAIDNLLNNRLLQPLPDWKTAVLLLLIGPITSGILSKLGAERRIAIAILLPLSWYGISIALFAFNSGWLPIAAPMGTIVLAGIGLQLREQQEKQQLMSLFEKYMAKETANLIWQRKDEIIKNGELQPQEMVATVLFMDIRGFTTISEQLSPRELMPWLNQYLNAMSECIMNRGGVIDKYIGDAIMAIFGIPFPRTKPEEIKQDALNCIAACLDMYERLQKLNQQFETEKKPIIKFGIGVHTGAIIAGSVGGGKRLNFSVLGDTVNVAARLEAMNKEVKEDNPYGILITNETWEYVSDQYDAKPVKSIQLRGRKQETIICSILGEKSLLIANC</sequence>
<evidence type="ECO:0000256" key="1">
    <source>
        <dbReference type="ARBA" id="ARBA00005381"/>
    </source>
</evidence>
<dbReference type="PANTHER" id="PTHR43081:SF1">
    <property type="entry name" value="ADENYLATE CYCLASE, TERMINAL-DIFFERENTIATION SPECIFIC"/>
    <property type="match status" value="1"/>
</dbReference>
<name>A0AAV3X442_9CYAN</name>
<organism evidence="4 5">
    <name type="scientific">Microseira wollei NIES-4236</name>
    <dbReference type="NCBI Taxonomy" id="2530354"/>
    <lineage>
        <taxon>Bacteria</taxon>
        <taxon>Bacillati</taxon>
        <taxon>Cyanobacteriota</taxon>
        <taxon>Cyanophyceae</taxon>
        <taxon>Oscillatoriophycideae</taxon>
        <taxon>Aerosakkonematales</taxon>
        <taxon>Aerosakkonemataceae</taxon>
        <taxon>Microseira</taxon>
    </lineage>
</organism>
<dbReference type="InterPro" id="IPR029787">
    <property type="entry name" value="Nucleotide_cyclase"/>
</dbReference>
<proteinExistence type="inferred from homology"/>